<evidence type="ECO:0000256" key="1">
    <source>
        <dbReference type="SAM" id="MobiDB-lite"/>
    </source>
</evidence>
<proteinExistence type="predicted"/>
<sequence>MGRRASLPSRARRRPAAPLPRLATPEGLPAALGALPVDMPPSWPLRGRSRLPLRRCCLASRAQSAPPGSPAAPRCSPPLPSKHAMALPARAPRRRRRHQPPHRPQQLLPASLVTHLGKASVGAHACVVSPAPVTLPAMPLFPLCLPMASLPLMAVTARAPLSSDPPVSREPWRLYKPRRRYLAPLHLSLHSS</sequence>
<feature type="compositionally biased region" description="Pro residues" evidence="1">
    <location>
        <begin position="67"/>
        <end position="80"/>
    </location>
</feature>
<keyword evidence="3" id="KW-1185">Reference proteome</keyword>
<dbReference type="AlphaFoldDB" id="A0A4U6W882"/>
<reference evidence="2" key="1">
    <citation type="submission" date="2019-03" db="EMBL/GenBank/DDBJ databases">
        <title>WGS assembly of Setaria viridis.</title>
        <authorList>
            <person name="Huang P."/>
            <person name="Jenkins J."/>
            <person name="Grimwood J."/>
            <person name="Barry K."/>
            <person name="Healey A."/>
            <person name="Mamidi S."/>
            <person name="Sreedasyam A."/>
            <person name="Shu S."/>
            <person name="Feldman M."/>
            <person name="Wu J."/>
            <person name="Yu Y."/>
            <person name="Chen C."/>
            <person name="Johnson J."/>
            <person name="Rokhsar D."/>
            <person name="Baxter I."/>
            <person name="Schmutz J."/>
            <person name="Brutnell T."/>
            <person name="Kellogg E."/>
        </authorList>
    </citation>
    <scope>NUCLEOTIDE SEQUENCE [LARGE SCALE GENOMIC DNA]</scope>
</reference>
<feature type="region of interest" description="Disordered" evidence="1">
    <location>
        <begin position="62"/>
        <end position="105"/>
    </location>
</feature>
<name>A0A4U6W882_SETVI</name>
<dbReference type="EMBL" id="CM016552">
    <property type="protein sequence ID" value="TKW38888.1"/>
    <property type="molecule type" value="Genomic_DNA"/>
</dbReference>
<dbReference type="Gramene" id="TKW38888">
    <property type="protein sequence ID" value="TKW38888"/>
    <property type="gene ID" value="SEVIR_1G144000v2"/>
</dbReference>
<evidence type="ECO:0000313" key="2">
    <source>
        <dbReference type="EMBL" id="TKW38888.1"/>
    </source>
</evidence>
<organism evidence="2 3">
    <name type="scientific">Setaria viridis</name>
    <name type="common">Green bristlegrass</name>
    <name type="synonym">Setaria italica subsp. viridis</name>
    <dbReference type="NCBI Taxonomy" id="4556"/>
    <lineage>
        <taxon>Eukaryota</taxon>
        <taxon>Viridiplantae</taxon>
        <taxon>Streptophyta</taxon>
        <taxon>Embryophyta</taxon>
        <taxon>Tracheophyta</taxon>
        <taxon>Spermatophyta</taxon>
        <taxon>Magnoliopsida</taxon>
        <taxon>Liliopsida</taxon>
        <taxon>Poales</taxon>
        <taxon>Poaceae</taxon>
        <taxon>PACMAD clade</taxon>
        <taxon>Panicoideae</taxon>
        <taxon>Panicodae</taxon>
        <taxon>Paniceae</taxon>
        <taxon>Cenchrinae</taxon>
        <taxon>Setaria</taxon>
    </lineage>
</organism>
<accession>A0A4U6W882</accession>
<protein>
    <submittedName>
        <fullName evidence="2">Uncharacterized protein</fullName>
    </submittedName>
</protein>
<feature type="region of interest" description="Disordered" evidence="1">
    <location>
        <begin position="1"/>
        <end position="42"/>
    </location>
</feature>
<evidence type="ECO:0000313" key="3">
    <source>
        <dbReference type="Proteomes" id="UP000298652"/>
    </source>
</evidence>
<dbReference type="Proteomes" id="UP000298652">
    <property type="component" value="Chromosome 1"/>
</dbReference>
<gene>
    <name evidence="2" type="ORF">SEVIR_1G144000v2</name>
</gene>
<feature type="compositionally biased region" description="Basic residues" evidence="1">
    <location>
        <begin position="91"/>
        <end position="101"/>
    </location>
</feature>